<gene>
    <name evidence="1" type="ORF">GCM10017653_37680</name>
</gene>
<keyword evidence="2" id="KW-1185">Reference proteome</keyword>
<evidence type="ECO:0000313" key="2">
    <source>
        <dbReference type="Proteomes" id="UP001143330"/>
    </source>
</evidence>
<reference evidence="1" key="1">
    <citation type="journal article" date="2014" name="Int. J. Syst. Evol. Microbiol.">
        <title>Complete genome sequence of Corynebacterium casei LMG S-19264T (=DSM 44701T), isolated from a smear-ripened cheese.</title>
        <authorList>
            <consortium name="US DOE Joint Genome Institute (JGI-PGF)"/>
            <person name="Walter F."/>
            <person name="Albersmeier A."/>
            <person name="Kalinowski J."/>
            <person name="Ruckert C."/>
        </authorList>
    </citation>
    <scope>NUCLEOTIDE SEQUENCE</scope>
    <source>
        <strain evidence="1">VKM B-2789</strain>
    </source>
</reference>
<accession>A0A9W6K045</accession>
<evidence type="ECO:0000313" key="1">
    <source>
        <dbReference type="EMBL" id="GLK85698.1"/>
    </source>
</evidence>
<dbReference type="AlphaFoldDB" id="A0A9W6K045"/>
<proteinExistence type="predicted"/>
<dbReference type="RefSeq" id="WP_213359405.1">
    <property type="nucleotide sequence ID" value="NZ_BSFM01000017.1"/>
</dbReference>
<organism evidence="1 2">
    <name type="scientific">Ancylobacter defluvii</name>
    <dbReference type="NCBI Taxonomy" id="1282440"/>
    <lineage>
        <taxon>Bacteria</taxon>
        <taxon>Pseudomonadati</taxon>
        <taxon>Pseudomonadota</taxon>
        <taxon>Alphaproteobacteria</taxon>
        <taxon>Hyphomicrobiales</taxon>
        <taxon>Xanthobacteraceae</taxon>
        <taxon>Ancylobacter</taxon>
    </lineage>
</organism>
<sequence length="107" mass="12214">MDSGRRLACCVPFCRRTRGVRKGETGLPSEWICGPHWAGVPRALKRRKSLNFRFIRREMRRQPLASQWWRLPPGSAERIKAIGMWRVAGAIWDRCKRAAIEAAGGIA</sequence>
<protein>
    <submittedName>
        <fullName evidence="1">Uncharacterized protein</fullName>
    </submittedName>
</protein>
<reference evidence="1" key="2">
    <citation type="submission" date="2023-01" db="EMBL/GenBank/DDBJ databases">
        <authorList>
            <person name="Sun Q."/>
            <person name="Evtushenko L."/>
        </authorList>
    </citation>
    <scope>NUCLEOTIDE SEQUENCE</scope>
    <source>
        <strain evidence="1">VKM B-2789</strain>
    </source>
</reference>
<dbReference type="Proteomes" id="UP001143330">
    <property type="component" value="Unassembled WGS sequence"/>
</dbReference>
<comment type="caution">
    <text evidence="1">The sequence shown here is derived from an EMBL/GenBank/DDBJ whole genome shotgun (WGS) entry which is preliminary data.</text>
</comment>
<dbReference type="EMBL" id="BSFM01000017">
    <property type="protein sequence ID" value="GLK85698.1"/>
    <property type="molecule type" value="Genomic_DNA"/>
</dbReference>
<name>A0A9W6K045_9HYPH</name>